<accession>A0A8H6KBE3</accession>
<gene>
    <name evidence="2" type="ORF">CPLU01_08842</name>
</gene>
<dbReference type="AlphaFoldDB" id="A0A8H6KBE3"/>
<keyword evidence="3" id="KW-1185">Reference proteome</keyword>
<dbReference type="Proteomes" id="UP000654918">
    <property type="component" value="Unassembled WGS sequence"/>
</dbReference>
<reference evidence="2" key="1">
    <citation type="journal article" date="2020" name="Phytopathology">
        <title>Genome Sequence Resources of Colletotrichum truncatum, C. plurivorum, C. musicola, and C. sojae: Four Species Pathogenic to Soybean (Glycine max).</title>
        <authorList>
            <person name="Rogerio F."/>
            <person name="Boufleur T.R."/>
            <person name="Ciampi-Guillardi M."/>
            <person name="Sukno S.A."/>
            <person name="Thon M.R."/>
            <person name="Massola Junior N.S."/>
            <person name="Baroncelli R."/>
        </authorList>
    </citation>
    <scope>NUCLEOTIDE SEQUENCE</scope>
    <source>
        <strain evidence="2">LFN00145</strain>
    </source>
</reference>
<organism evidence="2 3">
    <name type="scientific">Colletotrichum plurivorum</name>
    <dbReference type="NCBI Taxonomy" id="2175906"/>
    <lineage>
        <taxon>Eukaryota</taxon>
        <taxon>Fungi</taxon>
        <taxon>Dikarya</taxon>
        <taxon>Ascomycota</taxon>
        <taxon>Pezizomycotina</taxon>
        <taxon>Sordariomycetes</taxon>
        <taxon>Hypocreomycetidae</taxon>
        <taxon>Glomerellales</taxon>
        <taxon>Glomerellaceae</taxon>
        <taxon>Colletotrichum</taxon>
        <taxon>Colletotrichum orchidearum species complex</taxon>
    </lineage>
</organism>
<dbReference type="EMBL" id="WIGO01000130">
    <property type="protein sequence ID" value="KAF6827916.1"/>
    <property type="molecule type" value="Genomic_DNA"/>
</dbReference>
<name>A0A8H6KBE3_9PEZI</name>
<feature type="region of interest" description="Disordered" evidence="1">
    <location>
        <begin position="1"/>
        <end position="31"/>
    </location>
</feature>
<evidence type="ECO:0000313" key="3">
    <source>
        <dbReference type="Proteomes" id="UP000654918"/>
    </source>
</evidence>
<sequence>MVDVGNLCLTRSDQASPKVDNEHAAAPTSRVAAARLRDSVARTVGKGDQGSNASVLDGQAFTAVQNVASLDAEW</sequence>
<comment type="caution">
    <text evidence="2">The sequence shown here is derived from an EMBL/GenBank/DDBJ whole genome shotgun (WGS) entry which is preliminary data.</text>
</comment>
<proteinExistence type="predicted"/>
<protein>
    <submittedName>
        <fullName evidence="2">Uncharacterized protein</fullName>
    </submittedName>
</protein>
<evidence type="ECO:0000313" key="2">
    <source>
        <dbReference type="EMBL" id="KAF6827916.1"/>
    </source>
</evidence>
<evidence type="ECO:0000256" key="1">
    <source>
        <dbReference type="SAM" id="MobiDB-lite"/>
    </source>
</evidence>